<dbReference type="InterPro" id="IPR004029">
    <property type="entry name" value="UreE_N"/>
</dbReference>
<evidence type="ECO:0000256" key="4">
    <source>
        <dbReference type="ARBA" id="ARBA00023186"/>
    </source>
</evidence>
<comment type="similarity">
    <text evidence="5">Belongs to the UreE family.</text>
</comment>
<proteinExistence type="inferred from homology"/>
<keyword evidence="3 5" id="KW-0533">Nickel</keyword>
<keyword evidence="2 5" id="KW-0963">Cytoplasm</keyword>
<dbReference type="InterPro" id="IPR036118">
    <property type="entry name" value="UreE_N_sf"/>
</dbReference>
<dbReference type="CDD" id="cd00571">
    <property type="entry name" value="UreE"/>
    <property type="match status" value="1"/>
</dbReference>
<protein>
    <recommendedName>
        <fullName evidence="5">Urease accessory protein UreE</fullName>
    </recommendedName>
</protein>
<organism evidence="7 8">
    <name type="scientific">Maritalea porphyrae</name>
    <dbReference type="NCBI Taxonomy" id="880732"/>
    <lineage>
        <taxon>Bacteria</taxon>
        <taxon>Pseudomonadati</taxon>
        <taxon>Pseudomonadota</taxon>
        <taxon>Alphaproteobacteria</taxon>
        <taxon>Hyphomicrobiales</taxon>
        <taxon>Devosiaceae</taxon>
        <taxon>Maritalea</taxon>
    </lineage>
</organism>
<reference evidence="7" key="1">
    <citation type="journal article" date="2014" name="Int. J. Syst. Evol. Microbiol.">
        <title>Complete genome of a new Firmicutes species belonging to the dominant human colonic microbiota ('Ruminococcus bicirculans') reveals two chromosomes and a selective capacity to utilize plant glucans.</title>
        <authorList>
            <consortium name="NISC Comparative Sequencing Program"/>
            <person name="Wegmann U."/>
            <person name="Louis P."/>
            <person name="Goesmann A."/>
            <person name="Henrissat B."/>
            <person name="Duncan S.H."/>
            <person name="Flint H.J."/>
        </authorList>
    </citation>
    <scope>NUCLEOTIDE SEQUENCE</scope>
    <source>
        <strain evidence="7">NBRC 107169</strain>
    </source>
</reference>
<dbReference type="InterPro" id="IPR007864">
    <property type="entry name" value="UreE_C_dom"/>
</dbReference>
<dbReference type="Pfam" id="PF05194">
    <property type="entry name" value="UreE_C"/>
    <property type="match status" value="1"/>
</dbReference>
<dbReference type="EMBL" id="BSNI01000002">
    <property type="protein sequence ID" value="GLQ17100.1"/>
    <property type="molecule type" value="Genomic_DNA"/>
</dbReference>
<comment type="caution">
    <text evidence="7">The sequence shown here is derived from an EMBL/GenBank/DDBJ whole genome shotgun (WGS) entry which is preliminary data.</text>
</comment>
<evidence type="ECO:0000256" key="1">
    <source>
        <dbReference type="ARBA" id="ARBA00004496"/>
    </source>
</evidence>
<evidence type="ECO:0000256" key="2">
    <source>
        <dbReference type="ARBA" id="ARBA00022490"/>
    </source>
</evidence>
<dbReference type="SUPFAM" id="SSF69737">
    <property type="entry name" value="Urease metallochaperone UreE, C-terminal domain"/>
    <property type="match status" value="1"/>
</dbReference>
<comment type="subcellular location">
    <subcellularLocation>
        <location evidence="1 5">Cytoplasm</location>
    </subcellularLocation>
</comment>
<dbReference type="Proteomes" id="UP001161405">
    <property type="component" value="Unassembled WGS sequence"/>
</dbReference>
<comment type="function">
    <text evidence="5">Involved in urease metallocenter assembly. Binds nickel. Probably functions as a nickel donor during metallocenter assembly.</text>
</comment>
<evidence type="ECO:0000256" key="5">
    <source>
        <dbReference type="HAMAP-Rule" id="MF_00822"/>
    </source>
</evidence>
<gene>
    <name evidence="5" type="primary">ureE</name>
    <name evidence="7" type="ORF">GCM10007879_13490</name>
</gene>
<keyword evidence="4 5" id="KW-0143">Chaperone</keyword>
<evidence type="ECO:0000259" key="6">
    <source>
        <dbReference type="SMART" id="SM00988"/>
    </source>
</evidence>
<evidence type="ECO:0000256" key="3">
    <source>
        <dbReference type="ARBA" id="ARBA00022596"/>
    </source>
</evidence>
<dbReference type="Gene3D" id="2.60.260.20">
    <property type="entry name" value="Urease metallochaperone UreE, N-terminal domain"/>
    <property type="match status" value="1"/>
</dbReference>
<dbReference type="Pfam" id="PF02814">
    <property type="entry name" value="UreE_N"/>
    <property type="match status" value="1"/>
</dbReference>
<dbReference type="HAMAP" id="MF_00822">
    <property type="entry name" value="UreE"/>
    <property type="match status" value="1"/>
</dbReference>
<evidence type="ECO:0000313" key="7">
    <source>
        <dbReference type="EMBL" id="GLQ17100.1"/>
    </source>
</evidence>
<dbReference type="SUPFAM" id="SSF69287">
    <property type="entry name" value="Urease metallochaperone UreE, N-terminal domain"/>
    <property type="match status" value="1"/>
</dbReference>
<dbReference type="Gene3D" id="3.30.70.790">
    <property type="entry name" value="UreE, C-terminal domain"/>
    <property type="match status" value="1"/>
</dbReference>
<feature type="domain" description="UreE urease accessory N-terminal" evidence="6">
    <location>
        <begin position="3"/>
        <end position="64"/>
    </location>
</feature>
<name>A0ABQ5UP97_9HYPH</name>
<sequence>MLRATKIQRQESDPLDTVTLAYDDRFRRRIRLVCDGGLEVLLDLEKTTELKEGDDLLLENGNHIRVRAANEPLMSVFGSSHHHLLRLTWHVGNRHLPCEVHEDHLLLRQDHVIEHMLEHLGAEVKHVNAPFNPEGGAYGQGRTHSHEH</sequence>
<dbReference type="PIRSF" id="PIRSF036402">
    <property type="entry name" value="Ureas_acces_UreE"/>
    <property type="match status" value="1"/>
</dbReference>
<reference evidence="7" key="2">
    <citation type="submission" date="2023-01" db="EMBL/GenBank/DDBJ databases">
        <title>Draft genome sequence of Maritalea porphyrae strain NBRC 107169.</title>
        <authorList>
            <person name="Sun Q."/>
            <person name="Mori K."/>
        </authorList>
    </citation>
    <scope>NUCLEOTIDE SEQUENCE</scope>
    <source>
        <strain evidence="7">NBRC 107169</strain>
    </source>
</reference>
<accession>A0ABQ5UP97</accession>
<dbReference type="SMART" id="SM00988">
    <property type="entry name" value="UreE_N"/>
    <property type="match status" value="1"/>
</dbReference>
<dbReference type="RefSeq" id="WP_284362984.1">
    <property type="nucleotide sequence ID" value="NZ_BSNI01000002.1"/>
</dbReference>
<keyword evidence="8" id="KW-1185">Reference proteome</keyword>
<evidence type="ECO:0000313" key="8">
    <source>
        <dbReference type="Proteomes" id="UP001161405"/>
    </source>
</evidence>
<dbReference type="InterPro" id="IPR012406">
    <property type="entry name" value="UreE"/>
</dbReference>